<feature type="domain" description="CASTOR ACT" evidence="2">
    <location>
        <begin position="70"/>
        <end position="126"/>
    </location>
</feature>
<keyword evidence="4" id="KW-1185">Reference proteome</keyword>
<reference evidence="4" key="1">
    <citation type="submission" date="2017-09" db="EMBL/GenBank/DDBJ databases">
        <authorList>
            <person name="Varghese N."/>
            <person name="Submissions S."/>
        </authorList>
    </citation>
    <scope>NUCLEOTIDE SEQUENCE [LARGE SCALE GENOMIC DNA]</scope>
    <source>
        <strain evidence="4">DSM 25885</strain>
    </source>
</reference>
<dbReference type="Pfam" id="PF13840">
    <property type="entry name" value="ACT_7"/>
    <property type="match status" value="1"/>
</dbReference>
<evidence type="ECO:0000313" key="3">
    <source>
        <dbReference type="EMBL" id="SNY94545.1"/>
    </source>
</evidence>
<evidence type="ECO:0000259" key="1">
    <source>
        <dbReference type="Pfam" id="PF10000"/>
    </source>
</evidence>
<dbReference type="Pfam" id="PF10000">
    <property type="entry name" value="ACT_3"/>
    <property type="match status" value="1"/>
</dbReference>
<organism evidence="3 4">
    <name type="scientific">Flagellimonas pacifica</name>
    <dbReference type="NCBI Taxonomy" id="1247520"/>
    <lineage>
        <taxon>Bacteria</taxon>
        <taxon>Pseudomonadati</taxon>
        <taxon>Bacteroidota</taxon>
        <taxon>Flavobacteriia</taxon>
        <taxon>Flavobacteriales</taxon>
        <taxon>Flavobacteriaceae</taxon>
        <taxon>Flagellimonas</taxon>
    </lineage>
</organism>
<dbReference type="InterPro" id="IPR045865">
    <property type="entry name" value="ACT-like_dom_sf"/>
</dbReference>
<evidence type="ECO:0000259" key="2">
    <source>
        <dbReference type="Pfam" id="PF13840"/>
    </source>
</evidence>
<dbReference type="PANTHER" id="PTHR39199">
    <property type="entry name" value="BLR5128 PROTEIN"/>
    <property type="match status" value="1"/>
</dbReference>
<dbReference type="EMBL" id="OBEH01000001">
    <property type="protein sequence ID" value="SNY94545.1"/>
    <property type="molecule type" value="Genomic_DNA"/>
</dbReference>
<dbReference type="InterPro" id="IPR027795">
    <property type="entry name" value="CASTOR_ACT_dom"/>
</dbReference>
<dbReference type="Gene3D" id="3.30.2130.10">
    <property type="entry name" value="VC0802-like"/>
    <property type="match status" value="1"/>
</dbReference>
<accession>A0A285MBK7</accession>
<dbReference type="PANTHER" id="PTHR39199:SF1">
    <property type="entry name" value="BLR5128 PROTEIN"/>
    <property type="match status" value="1"/>
</dbReference>
<dbReference type="InterPro" id="IPR018717">
    <property type="entry name" value="DUF2241"/>
</dbReference>
<evidence type="ECO:0000313" key="4">
    <source>
        <dbReference type="Proteomes" id="UP000219048"/>
    </source>
</evidence>
<proteinExistence type="predicted"/>
<name>A0A285MBK7_9FLAO</name>
<dbReference type="SUPFAM" id="SSF55021">
    <property type="entry name" value="ACT-like"/>
    <property type="match status" value="2"/>
</dbReference>
<protein>
    <submittedName>
        <fullName evidence="3">Uncharacterized protein</fullName>
    </submittedName>
</protein>
<feature type="domain" description="DUF2241" evidence="1">
    <location>
        <begin position="2"/>
        <end position="69"/>
    </location>
</feature>
<dbReference type="RefSeq" id="WP_097043866.1">
    <property type="nucleotide sequence ID" value="NZ_OBEH01000001.1"/>
</dbReference>
<sequence>MPGETNLKILLSKLQPVLCEGDFVFASVDDSFQFDLDLVHAIFREKEGITLILKKEIADSLSLEYNYMASCITLDVHSSLESVGLTAAVSNALAKEKISCNVVAAYYHDHIFVDKQDANRAMKVLQQLTNQNN</sequence>
<gene>
    <name evidence="3" type="ORF">SAMN06265377_0205</name>
</gene>
<dbReference type="AlphaFoldDB" id="A0A285MBK7"/>
<dbReference type="Proteomes" id="UP000219048">
    <property type="component" value="Unassembled WGS sequence"/>
</dbReference>
<dbReference type="OrthoDB" id="517867at2"/>